<keyword evidence="4" id="KW-1185">Reference proteome</keyword>
<accession>A0ABV6PHA1</accession>
<proteinExistence type="predicted"/>
<dbReference type="InterPro" id="IPR027275">
    <property type="entry name" value="PRC-brl_dom"/>
</dbReference>
<feature type="domain" description="PRC-barrel" evidence="2">
    <location>
        <begin position="336"/>
        <end position="372"/>
    </location>
</feature>
<evidence type="ECO:0000313" key="3">
    <source>
        <dbReference type="EMBL" id="MFC0588939.1"/>
    </source>
</evidence>
<organism evidence="3 4">
    <name type="scientific">Novosphingobium aquiterrae</name>
    <dbReference type="NCBI Taxonomy" id="624388"/>
    <lineage>
        <taxon>Bacteria</taxon>
        <taxon>Pseudomonadati</taxon>
        <taxon>Pseudomonadota</taxon>
        <taxon>Alphaproteobacteria</taxon>
        <taxon>Sphingomonadales</taxon>
        <taxon>Sphingomonadaceae</taxon>
        <taxon>Novosphingobium</taxon>
    </lineage>
</organism>
<evidence type="ECO:0000313" key="4">
    <source>
        <dbReference type="Proteomes" id="UP001589943"/>
    </source>
</evidence>
<dbReference type="Pfam" id="PF05239">
    <property type="entry name" value="PRC"/>
    <property type="match status" value="1"/>
</dbReference>
<dbReference type="InterPro" id="IPR011033">
    <property type="entry name" value="PRC_barrel-like_sf"/>
</dbReference>
<feature type="signal peptide" evidence="1">
    <location>
        <begin position="1"/>
        <end position="21"/>
    </location>
</feature>
<dbReference type="SUPFAM" id="SSF50346">
    <property type="entry name" value="PRC-barrel domain"/>
    <property type="match status" value="1"/>
</dbReference>
<keyword evidence="1" id="KW-0732">Signal</keyword>
<dbReference type="Proteomes" id="UP001589943">
    <property type="component" value="Unassembled WGS sequence"/>
</dbReference>
<evidence type="ECO:0000256" key="1">
    <source>
        <dbReference type="SAM" id="SignalP"/>
    </source>
</evidence>
<reference evidence="3 4" key="1">
    <citation type="submission" date="2024-09" db="EMBL/GenBank/DDBJ databases">
        <authorList>
            <person name="Sun Q."/>
            <person name="Mori K."/>
        </authorList>
    </citation>
    <scope>NUCLEOTIDE SEQUENCE [LARGE SCALE GENOMIC DNA]</scope>
    <source>
        <strain evidence="3 4">NCAIM B.02537</strain>
    </source>
</reference>
<protein>
    <submittedName>
        <fullName evidence="3">PRC-barrel domain-containing protein</fullName>
    </submittedName>
</protein>
<comment type="caution">
    <text evidence="3">The sequence shown here is derived from an EMBL/GenBank/DDBJ whole genome shotgun (WGS) entry which is preliminary data.</text>
</comment>
<sequence>MRAFLLTTAAVLAAAANPANAQILGGGGIIGGAPIPNIPVIPTIPSLPATIPSAPISAVTNGAINAAANASVTKSINLQTGNASATGAASGTAAASLVQTLDSPLASSAANAAASGNFASAASLDAQLFGTDAVRGTLSQARDTAGNLVTAFKDRAGNLVIATRDKAGDLIVTTRDKAGNLLATVSSVSGEVTASVAGSANGSFSGLSQNLALDGSAAGDAAGSFDVKPGTQLFGLNGEKVGKVKEVFADAAGHVKGLLVKSGDTTALFPESDFAAKGEALVTVLSQAQILGAGEAQSNGSANGSANSIFSGLSHNLALDGSAAANNAGSFDVKPGTQLFDMSGEKIGKIKEVVADASGRIKALVVNVKDTTATLPAADFAANGDVLVTVMSAAQISATGEKMTASPAAAQSQPSSNAN</sequence>
<feature type="chain" id="PRO_5047223970" evidence="1">
    <location>
        <begin position="22"/>
        <end position="419"/>
    </location>
</feature>
<gene>
    <name evidence="3" type="ORF">ACFFF7_05885</name>
</gene>
<dbReference type="RefSeq" id="WP_379480427.1">
    <property type="nucleotide sequence ID" value="NZ_JBHLTL010000001.1"/>
</dbReference>
<name>A0ABV6PHA1_9SPHN</name>
<evidence type="ECO:0000259" key="2">
    <source>
        <dbReference type="Pfam" id="PF05239"/>
    </source>
</evidence>
<dbReference type="EMBL" id="JBHLTL010000001">
    <property type="protein sequence ID" value="MFC0588939.1"/>
    <property type="molecule type" value="Genomic_DNA"/>
</dbReference>